<accession>A0A510JH60</accession>
<keyword evidence="15" id="KW-1185">Reference proteome</keyword>
<keyword evidence="4" id="KW-0808">Transferase</keyword>
<dbReference type="GO" id="GO:0004527">
    <property type="term" value="F:exonuclease activity"/>
    <property type="evidence" value="ECO:0007669"/>
    <property type="project" value="UniProtKB-KW"/>
</dbReference>
<dbReference type="OrthoDB" id="9804747at2"/>
<evidence type="ECO:0000313" key="15">
    <source>
        <dbReference type="Proteomes" id="UP000321892"/>
    </source>
</evidence>
<dbReference type="AlphaFoldDB" id="A0A510JH60"/>
<evidence type="ECO:0000259" key="13">
    <source>
        <dbReference type="PROSITE" id="PS50887"/>
    </source>
</evidence>
<dbReference type="SUPFAM" id="SSF109604">
    <property type="entry name" value="HD-domain/PDEase-like"/>
    <property type="match status" value="1"/>
</dbReference>
<dbReference type="KEGG" id="lhf:JCM16775_1323"/>
<keyword evidence="10" id="KW-0067">ATP-binding</keyword>
<evidence type="ECO:0000256" key="7">
    <source>
        <dbReference type="ARBA" id="ARBA00022759"/>
    </source>
</evidence>
<evidence type="ECO:0000256" key="9">
    <source>
        <dbReference type="ARBA" id="ARBA00022839"/>
    </source>
</evidence>
<evidence type="ECO:0000256" key="8">
    <source>
        <dbReference type="ARBA" id="ARBA00022801"/>
    </source>
</evidence>
<keyword evidence="11" id="KW-0051">Antiviral defense</keyword>
<comment type="similarity">
    <text evidence="2">Belongs to the CRISPR-associated Cas10/Csm1 family.</text>
</comment>
<dbReference type="PANTHER" id="PTHR36528">
    <property type="entry name" value="CRISPR SYSTEM SINGLE-STRAND-SPECIFIC DEOXYRIBONUCLEASE CAS10/CSM1 (SUBTYPE III-A)"/>
    <property type="match status" value="1"/>
</dbReference>
<dbReference type="InterPro" id="IPR000160">
    <property type="entry name" value="GGDEF_dom"/>
</dbReference>
<dbReference type="Gene3D" id="1.10.3210.10">
    <property type="entry name" value="Hypothetical protein af1432"/>
    <property type="match status" value="1"/>
</dbReference>
<evidence type="ECO:0000256" key="1">
    <source>
        <dbReference type="ARBA" id="ARBA00001968"/>
    </source>
</evidence>
<evidence type="ECO:0000256" key="11">
    <source>
        <dbReference type="ARBA" id="ARBA00023118"/>
    </source>
</evidence>
<dbReference type="Pfam" id="PF20824">
    <property type="entry name" value="Cmr2_hel_dom2"/>
    <property type="match status" value="1"/>
</dbReference>
<dbReference type="GO" id="GO:0004519">
    <property type="term" value="F:endonuclease activity"/>
    <property type="evidence" value="ECO:0007669"/>
    <property type="project" value="UniProtKB-KW"/>
</dbReference>
<dbReference type="GO" id="GO:0016740">
    <property type="term" value="F:transferase activity"/>
    <property type="evidence" value="ECO:0007669"/>
    <property type="project" value="UniProtKB-KW"/>
</dbReference>
<dbReference type="Pfam" id="PF22335">
    <property type="entry name" value="Cas10-Cmr2_palm2"/>
    <property type="match status" value="1"/>
</dbReference>
<dbReference type="GO" id="GO:0051607">
    <property type="term" value="P:defense response to virus"/>
    <property type="evidence" value="ECO:0007669"/>
    <property type="project" value="UniProtKB-KW"/>
</dbReference>
<dbReference type="InterPro" id="IPR052117">
    <property type="entry name" value="Cas10/Csm1_subtype-III-A"/>
</dbReference>
<evidence type="ECO:0000256" key="12">
    <source>
        <dbReference type="ARBA" id="ARBA00032922"/>
    </source>
</evidence>
<evidence type="ECO:0000256" key="6">
    <source>
        <dbReference type="ARBA" id="ARBA00022741"/>
    </source>
</evidence>
<dbReference type="InterPro" id="IPR013408">
    <property type="entry name" value="Cas10/Csm1"/>
</dbReference>
<dbReference type="InterPro" id="IPR006674">
    <property type="entry name" value="HD_domain"/>
</dbReference>
<dbReference type="Pfam" id="PF01966">
    <property type="entry name" value="HD"/>
    <property type="match status" value="1"/>
</dbReference>
<gene>
    <name evidence="14" type="primary">cas10</name>
    <name evidence="14" type="ORF">JCM16775_1323</name>
</gene>
<evidence type="ECO:0000256" key="5">
    <source>
        <dbReference type="ARBA" id="ARBA00022722"/>
    </source>
</evidence>
<evidence type="ECO:0000256" key="4">
    <source>
        <dbReference type="ARBA" id="ARBA00022679"/>
    </source>
</evidence>
<dbReference type="NCBIfam" id="TIGR02578">
    <property type="entry name" value="cas_TM1811_Csm1"/>
    <property type="match status" value="1"/>
</dbReference>
<keyword evidence="8" id="KW-0378">Hydrolase</keyword>
<dbReference type="PROSITE" id="PS50887">
    <property type="entry name" value="GGDEF"/>
    <property type="match status" value="1"/>
</dbReference>
<name>A0A510JH60_9FUSO</name>
<dbReference type="CDD" id="cd09680">
    <property type="entry name" value="Cas10_III"/>
    <property type="match status" value="1"/>
</dbReference>
<dbReference type="InterPro" id="IPR054767">
    <property type="entry name" value="Cas10-Cmr2_palm2"/>
</dbReference>
<reference evidence="14 15" key="1">
    <citation type="submission" date="2019-07" db="EMBL/GenBank/DDBJ databases">
        <title>Complete Genome Sequence of Leptotrichia hofstadii Strain JCM16775.</title>
        <authorList>
            <person name="Watanabe S."/>
            <person name="Cui L."/>
        </authorList>
    </citation>
    <scope>NUCLEOTIDE SEQUENCE [LARGE SCALE GENOMIC DNA]</scope>
    <source>
        <strain evidence="14 15">JCM16775</strain>
    </source>
</reference>
<keyword evidence="7" id="KW-0255">Endonuclease</keyword>
<keyword evidence="5" id="KW-0540">Nuclease</keyword>
<dbReference type="Proteomes" id="UP000321892">
    <property type="component" value="Chromosome"/>
</dbReference>
<dbReference type="InterPro" id="IPR041062">
    <property type="entry name" value="Csm1_B"/>
</dbReference>
<dbReference type="Pfam" id="PF18211">
    <property type="entry name" value="Csm1_B"/>
    <property type="match status" value="1"/>
</dbReference>
<dbReference type="GO" id="GO:0005524">
    <property type="term" value="F:ATP binding"/>
    <property type="evidence" value="ECO:0007669"/>
    <property type="project" value="UniProtKB-KW"/>
</dbReference>
<feature type="domain" description="GGDEF" evidence="13">
    <location>
        <begin position="630"/>
        <end position="750"/>
    </location>
</feature>
<dbReference type="PANTHER" id="PTHR36528:SF1">
    <property type="entry name" value="CRISPR SYSTEM SINGLE-STRAND-SPECIFIC DEOXYRIBONUCLEASE CAS10_CSM1 (SUBTYPE III-A)"/>
    <property type="match status" value="1"/>
</dbReference>
<proteinExistence type="inferred from homology"/>
<keyword evidence="6" id="KW-0547">Nucleotide-binding</keyword>
<dbReference type="InterPro" id="IPR043128">
    <property type="entry name" value="Rev_trsase/Diguanyl_cyclase"/>
</dbReference>
<dbReference type="Gene3D" id="3.30.70.270">
    <property type="match status" value="1"/>
</dbReference>
<evidence type="ECO:0000313" key="14">
    <source>
        <dbReference type="EMBL" id="BBM38614.1"/>
    </source>
</evidence>
<dbReference type="RefSeq" id="WP_026746289.1">
    <property type="nucleotide sequence ID" value="NZ_AP019823.1"/>
</dbReference>
<evidence type="ECO:0000256" key="2">
    <source>
        <dbReference type="ARBA" id="ARBA00005700"/>
    </source>
</evidence>
<dbReference type="InterPro" id="IPR048693">
    <property type="entry name" value="Cmr2-like_C"/>
</dbReference>
<evidence type="ECO:0000256" key="10">
    <source>
        <dbReference type="ARBA" id="ARBA00022840"/>
    </source>
</evidence>
<evidence type="ECO:0000256" key="3">
    <source>
        <dbReference type="ARBA" id="ARBA00014333"/>
    </source>
</evidence>
<keyword evidence="9" id="KW-0269">Exonuclease</keyword>
<sequence length="894" mass="105371">MDEKLINLQIGALLHDVGKIVRRAGVSSKRHSIAGADYLEKEELLDVEKYKEIYDMIKYHHNEEINEKMKENEKLDDDSLAYLIYEADNIASGVDRVNYDDEISDEGDKKKGKKKEGLPLNSIFNRLNVQKNNIEKNFKSLKYDRLSFNIPKKKINEKKIEKEEYLDNVLKQLKEDLEEMKQKNILTPEKLNSVLEESCIYFPSSSYVDYPDVSYYDHVKLTAAVASCMYLYDIEKQNNKINYKDTYFKKNQKKEREKTKFLFVSSEFTGIQNFIYTITSKMAMKSLRGRSFYLELFIEHIIDEILESLNLSRVNLVYSAGSQFYMLLPNIPETVEILEEYKKIINDFLLKELGTSVYYEISYTETNAEELGNGLSQEIKKENKIKEIFKRNSIETSRKKLNRYSQQQLEKLFNENSDLNKIHNDTKECVICKKSEKEEILIKNSQNENNGNLEICDSCKNYIQLGKDISKSFHLQDKRVFFVEENCNENSSKLKFPKYPEGFAEISFKKFKTVEEVEKESDKFYRFYSINDDYFGKGNSRNIKVGNYNIKSINEEKENSLIEFSELVKKSKGIERLAVLRADIDNLGTLFQTGFEDRGFVNIDGEKEPYKFVRFSKTVVLSRYLSDFFKRVINLILERKNLTDEKNELFKEYCNIITERTKEKTEGRNIVLVYSGGDDVFAIGTWNDIIEFSVDLRTAFKELSSDRVTLSAGIGFFDENYPIFQMAQKTGELEKLAKSYNENKIYKTAKDAIALFGVEKNDKLNHVYKWDDFIGKVLNEKYKYLKSRISLDENEETEKVFVGKSKWYSLMNLIRSQFEEKENEKHRIDIARFAYTITRIKYDKQNEKQEKNYLDLKKQLFEWIKNEEDAKQLLTAINILIYEYRDREKNEESK</sequence>
<comment type="cofactor">
    <cofactor evidence="1">
        <name>a divalent metal cation</name>
        <dbReference type="ChEBI" id="CHEBI:60240"/>
    </cofactor>
</comment>
<protein>
    <recommendedName>
        <fullName evidence="3">CRISPR system single-strand-specific deoxyribonuclease Cas10/Csm1 (subtype III-A)</fullName>
    </recommendedName>
    <alternativeName>
        <fullName evidence="12">Cyclic oligoadenylate synthase</fullName>
    </alternativeName>
</protein>
<dbReference type="EMBL" id="AP019823">
    <property type="protein sequence ID" value="BBM38614.1"/>
    <property type="molecule type" value="Genomic_DNA"/>
</dbReference>
<organism evidence="14 15">
    <name type="scientific">Leptotrichia hofstadii</name>
    <dbReference type="NCBI Taxonomy" id="157688"/>
    <lineage>
        <taxon>Bacteria</taxon>
        <taxon>Fusobacteriati</taxon>
        <taxon>Fusobacteriota</taxon>
        <taxon>Fusobacteriia</taxon>
        <taxon>Fusobacteriales</taxon>
        <taxon>Leptotrichiaceae</taxon>
        <taxon>Leptotrichia</taxon>
    </lineage>
</organism>